<evidence type="ECO:0000313" key="3">
    <source>
        <dbReference type="Proteomes" id="UP000649617"/>
    </source>
</evidence>
<dbReference type="AlphaFoldDB" id="A0A812PJK6"/>
<feature type="coiled-coil region" evidence="1">
    <location>
        <begin position="127"/>
        <end position="154"/>
    </location>
</feature>
<sequence>MLQEVRGLTEDELYERLTTWEDGDVDSALQQRQHAESTLRGEVTRLLAEVSRLQQESASAKQKAMSAELVQFKSAEKMEAKISLARRQLQSIARGMGAASGLAERCRYLQRQAEVLFVQQDALSKDAKKKKQALEDCSREVRELSHRLEIAEKDPQGAATTGWVSGAAFEAPSSEVDLQAETASLLAERSALRQSMHKQKEMVELQQLLADERMLLEKRRMSAADMLREIADLEEQADDVERNSQRVIGEMRSSLERLASQVDELRRAKDQAEDWLGAVWAALNQQRREQLLLHQRVKEEDDWASRLQDRTEALVVELQVLERETHAQRLPEAHQEKDALRTLAYLQQSRKHARQTLSRQLASSRHVQGSLKEAESQQISLLERLSPVKPMLQNQN</sequence>
<gene>
    <name evidence="2" type="ORF">SPIL2461_LOCUS8795</name>
</gene>
<feature type="coiled-coil region" evidence="1">
    <location>
        <begin position="216"/>
        <end position="275"/>
    </location>
</feature>
<protein>
    <submittedName>
        <fullName evidence="2">Uncharacterized protein</fullName>
    </submittedName>
</protein>
<proteinExistence type="predicted"/>
<name>A0A812PJK6_SYMPI</name>
<dbReference type="OrthoDB" id="439545at2759"/>
<organism evidence="2 3">
    <name type="scientific">Symbiodinium pilosum</name>
    <name type="common">Dinoflagellate</name>
    <dbReference type="NCBI Taxonomy" id="2952"/>
    <lineage>
        <taxon>Eukaryota</taxon>
        <taxon>Sar</taxon>
        <taxon>Alveolata</taxon>
        <taxon>Dinophyceae</taxon>
        <taxon>Suessiales</taxon>
        <taxon>Symbiodiniaceae</taxon>
        <taxon>Symbiodinium</taxon>
    </lineage>
</organism>
<evidence type="ECO:0000256" key="1">
    <source>
        <dbReference type="SAM" id="Coils"/>
    </source>
</evidence>
<keyword evidence="1" id="KW-0175">Coiled coil</keyword>
<accession>A0A812PJK6</accession>
<keyword evidence="3" id="KW-1185">Reference proteome</keyword>
<evidence type="ECO:0000313" key="2">
    <source>
        <dbReference type="EMBL" id="CAE7364924.1"/>
    </source>
</evidence>
<reference evidence="2" key="1">
    <citation type="submission" date="2021-02" db="EMBL/GenBank/DDBJ databases">
        <authorList>
            <person name="Dougan E. K."/>
            <person name="Rhodes N."/>
            <person name="Thang M."/>
            <person name="Chan C."/>
        </authorList>
    </citation>
    <scope>NUCLEOTIDE SEQUENCE</scope>
</reference>
<feature type="coiled-coil region" evidence="1">
    <location>
        <begin position="36"/>
        <end position="63"/>
    </location>
</feature>
<dbReference type="EMBL" id="CAJNIZ010014681">
    <property type="protein sequence ID" value="CAE7364924.1"/>
    <property type="molecule type" value="Genomic_DNA"/>
</dbReference>
<dbReference type="Proteomes" id="UP000649617">
    <property type="component" value="Unassembled WGS sequence"/>
</dbReference>
<comment type="caution">
    <text evidence="2">The sequence shown here is derived from an EMBL/GenBank/DDBJ whole genome shotgun (WGS) entry which is preliminary data.</text>
</comment>